<dbReference type="PANTHER" id="PTHR13132:SF29">
    <property type="entry name" value="ALPHA-(1,6)-FUCOSYLTRANSFERASE"/>
    <property type="match status" value="1"/>
</dbReference>
<reference evidence="6" key="1">
    <citation type="submission" date="2025-08" db="UniProtKB">
        <authorList>
            <consortium name="RefSeq"/>
        </authorList>
    </citation>
    <scope>IDENTIFICATION</scope>
    <source>
        <strain evidence="6">11010-0011.00</strain>
        <tissue evidence="6">Whole body</tissue>
    </source>
</reference>
<dbReference type="InterPro" id="IPR027350">
    <property type="entry name" value="GT23_dom"/>
</dbReference>
<dbReference type="PANTHER" id="PTHR13132">
    <property type="entry name" value="ALPHA- 1,6 -FUCOSYLTRANSFERASE"/>
    <property type="match status" value="1"/>
</dbReference>
<evidence type="ECO:0000256" key="2">
    <source>
        <dbReference type="ARBA" id="ARBA00022679"/>
    </source>
</evidence>
<evidence type="ECO:0000313" key="5">
    <source>
        <dbReference type="Proteomes" id="UP000504634"/>
    </source>
</evidence>
<dbReference type="InterPro" id="IPR045573">
    <property type="entry name" value="Fut8_N_cat"/>
</dbReference>
<evidence type="ECO:0000313" key="6">
    <source>
        <dbReference type="RefSeq" id="XP_030375626.1"/>
    </source>
</evidence>
<dbReference type="OrthoDB" id="2014825at2759"/>
<organism evidence="5 6">
    <name type="scientific">Drosophila lebanonensis</name>
    <name type="common">Fruit fly</name>
    <name type="synonym">Scaptodrosophila lebanonensis</name>
    <dbReference type="NCBI Taxonomy" id="7225"/>
    <lineage>
        <taxon>Eukaryota</taxon>
        <taxon>Metazoa</taxon>
        <taxon>Ecdysozoa</taxon>
        <taxon>Arthropoda</taxon>
        <taxon>Hexapoda</taxon>
        <taxon>Insecta</taxon>
        <taxon>Pterygota</taxon>
        <taxon>Neoptera</taxon>
        <taxon>Endopterygota</taxon>
        <taxon>Diptera</taxon>
        <taxon>Brachycera</taxon>
        <taxon>Muscomorpha</taxon>
        <taxon>Ephydroidea</taxon>
        <taxon>Drosophilidae</taxon>
        <taxon>Scaptodrosophila</taxon>
    </lineage>
</organism>
<dbReference type="RefSeq" id="XP_030375626.1">
    <property type="nucleotide sequence ID" value="XM_030519766.1"/>
</dbReference>
<protein>
    <submittedName>
        <fullName evidence="6">Alpha-(1,6)-fucosyltransferase-like</fullName>
    </submittedName>
</protein>
<dbReference type="GO" id="GO:0006487">
    <property type="term" value="P:protein N-linked glycosylation"/>
    <property type="evidence" value="ECO:0007669"/>
    <property type="project" value="TreeGrafter"/>
</dbReference>
<sequence>MTSQLDKQSAKKVVIMLEKNLPRVATEPAYRIITEDAKVSDDENTDYDAEVGIDGDKSRGAFNHSIVLEPRLEYELALRHIERDITETMYNLSSELSEVIDRNTTNNLSNSINKVLARCKEKKLGILNDINNLRMLDGYNRWREEEAKKLAEMVQHHIQRLQSPENCERARKLVCYLNRDCDFSCQLHYLVYCFVVSYATYRTLILKSEGWRYNSYGWNKVFLPISPNCVYVSPFDRIVKWPGRHYSQVMAPPTIAPSGEYQPYLPLSPPPHLAKRLNRFHGNPTAWWVGQFLKYLLRPQPSMRDFLISGIRNLSWQHPIVGVFIQNSNLGGGLVEYMTYVEDYYRMLEGNGTQQVRRIFLASDDAQVINGARSLYPHYQIIGDPEVANGMWSSTNAALNTIILDIYLLSISDHLVCAFSSHICRLAYELMQTLHTDASQRFMSVDQTYHFNISDIKTPTWTNRKKT</sequence>
<comment type="caution">
    <text evidence="3">Lacks conserved residue(s) required for the propagation of feature annotation.</text>
</comment>
<dbReference type="PROSITE" id="PS51659">
    <property type="entry name" value="GT23"/>
    <property type="match status" value="1"/>
</dbReference>
<dbReference type="Pfam" id="PF19745">
    <property type="entry name" value="FUT8_N_cat"/>
    <property type="match status" value="1"/>
</dbReference>
<keyword evidence="2 3" id="KW-0808">Transferase</keyword>
<evidence type="ECO:0000256" key="3">
    <source>
        <dbReference type="PROSITE-ProRule" id="PRU00992"/>
    </source>
</evidence>
<dbReference type="AlphaFoldDB" id="A0A6J2TFW5"/>
<name>A0A6J2TFW5_DROLE</name>
<gene>
    <name evidence="6" type="primary">LOC115624916</name>
</gene>
<dbReference type="Gene3D" id="3.40.50.11350">
    <property type="match status" value="1"/>
</dbReference>
<evidence type="ECO:0000256" key="1">
    <source>
        <dbReference type="ARBA" id="ARBA00022676"/>
    </source>
</evidence>
<feature type="domain" description="GT23" evidence="4">
    <location>
        <begin position="169"/>
        <end position="445"/>
    </location>
</feature>
<comment type="similarity">
    <text evidence="3">Belongs to the glycosyltransferase 23 family.</text>
</comment>
<dbReference type="Gene3D" id="1.10.287.1060">
    <property type="entry name" value="ESAT-6-like"/>
    <property type="match status" value="1"/>
</dbReference>
<dbReference type="Proteomes" id="UP000504634">
    <property type="component" value="Unplaced"/>
</dbReference>
<keyword evidence="5" id="KW-1185">Reference proteome</keyword>
<proteinExistence type="inferred from homology"/>
<evidence type="ECO:0000259" key="4">
    <source>
        <dbReference type="PROSITE" id="PS51659"/>
    </source>
</evidence>
<accession>A0A6J2TFW5</accession>
<dbReference type="CDD" id="cd11300">
    <property type="entry name" value="Fut8_like"/>
    <property type="match status" value="1"/>
</dbReference>
<dbReference type="GO" id="GO:0046921">
    <property type="term" value="F:alpha-(1-&gt;6)-fucosyltransferase activity"/>
    <property type="evidence" value="ECO:0007669"/>
    <property type="project" value="TreeGrafter"/>
</dbReference>
<dbReference type="GeneID" id="115624916"/>
<keyword evidence="1 3" id="KW-0328">Glycosyltransferase</keyword>